<dbReference type="AlphaFoldDB" id="A0A1S4ELZ9"/>
<dbReference type="KEGG" id="dci:103517979"/>
<gene>
    <name evidence="3" type="primary">LOC103517979</name>
</gene>
<dbReference type="Proteomes" id="UP000079169">
    <property type="component" value="Unplaced"/>
</dbReference>
<dbReference type="PANTHER" id="PTHR10174:SF224">
    <property type="entry name" value="RETINOL-BINDING PROTEIN PINTA"/>
    <property type="match status" value="1"/>
</dbReference>
<organism evidence="2 3">
    <name type="scientific">Diaphorina citri</name>
    <name type="common">Asian citrus psyllid</name>
    <dbReference type="NCBI Taxonomy" id="121845"/>
    <lineage>
        <taxon>Eukaryota</taxon>
        <taxon>Metazoa</taxon>
        <taxon>Ecdysozoa</taxon>
        <taxon>Arthropoda</taxon>
        <taxon>Hexapoda</taxon>
        <taxon>Insecta</taxon>
        <taxon>Pterygota</taxon>
        <taxon>Neoptera</taxon>
        <taxon>Paraneoptera</taxon>
        <taxon>Hemiptera</taxon>
        <taxon>Sternorrhyncha</taxon>
        <taxon>Psylloidea</taxon>
        <taxon>Psyllidae</taxon>
        <taxon>Diaphorininae</taxon>
        <taxon>Diaphorina</taxon>
    </lineage>
</organism>
<dbReference type="Gene3D" id="3.40.525.10">
    <property type="entry name" value="CRAL-TRIO lipid binding domain"/>
    <property type="match status" value="1"/>
</dbReference>
<evidence type="ECO:0000313" key="3">
    <source>
        <dbReference type="RefSeq" id="XP_017303132.2"/>
    </source>
</evidence>
<dbReference type="PaxDb" id="121845-A0A1S4ELZ9"/>
<dbReference type="Pfam" id="PF00650">
    <property type="entry name" value="CRAL_TRIO"/>
    <property type="match status" value="1"/>
</dbReference>
<evidence type="ECO:0000259" key="1">
    <source>
        <dbReference type="Pfam" id="PF00650"/>
    </source>
</evidence>
<evidence type="ECO:0000313" key="2">
    <source>
        <dbReference type="Proteomes" id="UP000079169"/>
    </source>
</evidence>
<reference evidence="3" key="1">
    <citation type="submission" date="2025-08" db="UniProtKB">
        <authorList>
            <consortium name="RefSeq"/>
        </authorList>
    </citation>
    <scope>IDENTIFICATION</scope>
</reference>
<feature type="domain" description="CRAL-TRIO" evidence="1">
    <location>
        <begin position="46"/>
        <end position="159"/>
    </location>
</feature>
<name>A0A1S4ELZ9_DIACI</name>
<accession>A0A1S4ELZ9</accession>
<dbReference type="GO" id="GO:0016020">
    <property type="term" value="C:membrane"/>
    <property type="evidence" value="ECO:0007669"/>
    <property type="project" value="TreeGrafter"/>
</dbReference>
<dbReference type="SUPFAM" id="SSF52087">
    <property type="entry name" value="CRAL/TRIO domain"/>
    <property type="match status" value="1"/>
</dbReference>
<dbReference type="CDD" id="cd00170">
    <property type="entry name" value="SEC14"/>
    <property type="match status" value="1"/>
</dbReference>
<dbReference type="InterPro" id="IPR036865">
    <property type="entry name" value="CRAL-TRIO_dom_sf"/>
</dbReference>
<dbReference type="RefSeq" id="XP_017303132.2">
    <property type="nucleotide sequence ID" value="XM_017447643.2"/>
</dbReference>
<proteinExistence type="predicted"/>
<dbReference type="GO" id="GO:1902936">
    <property type="term" value="F:phosphatidylinositol bisphosphate binding"/>
    <property type="evidence" value="ECO:0007669"/>
    <property type="project" value="TreeGrafter"/>
</dbReference>
<sequence>MSDINETDDDKIEHNREVLRAWIRTQPHLPQNYGDKIAPFPILSPDGCRIVYHKISSDAETFNPAALFKTILMISDIRLHEESLFRGDIFVWDLESLSVKHIAKLATPHTKKVLMASQDAFPQRLQQIHLVNCSQLSEKLTSLFKMFMKPKMRDRVRNLWNRRLL</sequence>
<dbReference type="PANTHER" id="PTHR10174">
    <property type="entry name" value="ALPHA-TOCOPHEROL TRANSFER PROTEIN-RELATED"/>
    <property type="match status" value="1"/>
</dbReference>
<protein>
    <submittedName>
        <fullName evidence="3">Alpha-tocopherol transfer protein-like</fullName>
    </submittedName>
</protein>
<dbReference type="InterPro" id="IPR001251">
    <property type="entry name" value="CRAL-TRIO_dom"/>
</dbReference>
<dbReference type="GeneID" id="103517979"/>
<dbReference type="STRING" id="121845.A0A1S4ELZ9"/>
<keyword evidence="2" id="KW-1185">Reference proteome</keyword>